<evidence type="ECO:0000313" key="2">
    <source>
        <dbReference type="EMBL" id="MBW76012.1"/>
    </source>
</evidence>
<keyword evidence="1" id="KW-0732">Signal</keyword>
<feature type="signal peptide" evidence="1">
    <location>
        <begin position="1"/>
        <end position="23"/>
    </location>
</feature>
<dbReference type="EMBL" id="GGFL01011834">
    <property type="protein sequence ID" value="MBW76012.1"/>
    <property type="molecule type" value="Transcribed_RNA"/>
</dbReference>
<dbReference type="AlphaFoldDB" id="A0A2M4DEK2"/>
<proteinExistence type="predicted"/>
<feature type="chain" id="PRO_5014882667" evidence="1">
    <location>
        <begin position="24"/>
        <end position="95"/>
    </location>
</feature>
<organism evidence="2">
    <name type="scientific">Anopheles darlingi</name>
    <name type="common">Mosquito</name>
    <dbReference type="NCBI Taxonomy" id="43151"/>
    <lineage>
        <taxon>Eukaryota</taxon>
        <taxon>Metazoa</taxon>
        <taxon>Ecdysozoa</taxon>
        <taxon>Arthropoda</taxon>
        <taxon>Hexapoda</taxon>
        <taxon>Insecta</taxon>
        <taxon>Pterygota</taxon>
        <taxon>Neoptera</taxon>
        <taxon>Endopterygota</taxon>
        <taxon>Diptera</taxon>
        <taxon>Nematocera</taxon>
        <taxon>Culicoidea</taxon>
        <taxon>Culicidae</taxon>
        <taxon>Anophelinae</taxon>
        <taxon>Anopheles</taxon>
    </lineage>
</organism>
<reference evidence="2" key="1">
    <citation type="submission" date="2018-01" db="EMBL/GenBank/DDBJ databases">
        <title>An insight into the sialome of Amazonian anophelines.</title>
        <authorList>
            <person name="Ribeiro J.M."/>
            <person name="Scarpassa V."/>
            <person name="Calvo E."/>
        </authorList>
    </citation>
    <scope>NUCLEOTIDE SEQUENCE</scope>
</reference>
<name>A0A2M4DEK2_ANODA</name>
<evidence type="ECO:0000256" key="1">
    <source>
        <dbReference type="SAM" id="SignalP"/>
    </source>
</evidence>
<accession>A0A2M4DEK2</accession>
<sequence>MVTVRTDRLLLPLLLLLPMPAGANEPPSPGETEKQSSILCVVQCKEVVVGLGNLYPPFLPWGFSRETRGFFARVLFRACALHFASFHRSISLISK</sequence>
<protein>
    <submittedName>
        <fullName evidence="2">Putative secreted protein</fullName>
    </submittedName>
</protein>